<sequence>MHQQHPSLYQQVGNLPDESQRKRRIRFHQGWWRTFVLTEAAGAHPLRAGETVCNVLDGGEISKKNLFGPGTVAAVEATLAARSKASGGLIDQRRLFNNLLSSQPLVFNFFGPLQQDLALATRVVQALFPGVDEVTAILFEYAPDSWIDNSAFDVALEITSQGRSGLLGLECKFTEPFSPTEYNTEDYRKLATACEAFTVPYEACIKPEFNQLFRNQLIAEHQVREKKKYAFRMTGLFCEPGDDSAIATGKAFRAMLRDGDSSFHVVTYTAFIEALQRLELTWEQREWSMMLWARYCALGLSAGAYGER</sequence>
<organism evidence="2 5">
    <name type="scientific">Pseudoduganella albidiflava</name>
    <dbReference type="NCBI Taxonomy" id="321983"/>
    <lineage>
        <taxon>Bacteria</taxon>
        <taxon>Pseudomonadati</taxon>
        <taxon>Pseudomonadota</taxon>
        <taxon>Betaproteobacteria</taxon>
        <taxon>Burkholderiales</taxon>
        <taxon>Oxalobacteraceae</taxon>
        <taxon>Telluria group</taxon>
        <taxon>Pseudoduganella</taxon>
    </lineage>
</organism>
<reference evidence="3 4" key="2">
    <citation type="submission" date="2019-02" db="EMBL/GenBank/DDBJ databases">
        <title>Draft Genome Sequences of Six Type Strains of the Genus Massilia.</title>
        <authorList>
            <person name="Miess H."/>
            <person name="Frediansyhah A."/>
            <person name="Gross H."/>
        </authorList>
    </citation>
    <scope>NUCLEOTIDE SEQUENCE [LARGE SCALE GENOMIC DNA]</scope>
    <source>
        <strain evidence="3 4">DSM 17472</strain>
    </source>
</reference>
<dbReference type="RefSeq" id="WP_131147345.1">
    <property type="nucleotide sequence ID" value="NZ_BMWV01000025.1"/>
</dbReference>
<proteinExistence type="predicted"/>
<evidence type="ECO:0000313" key="4">
    <source>
        <dbReference type="Proteomes" id="UP000292307"/>
    </source>
</evidence>
<accession>A0A411X2Z6</accession>
<reference evidence="2" key="3">
    <citation type="submission" date="2022-12" db="EMBL/GenBank/DDBJ databases">
        <authorList>
            <person name="Sun Q."/>
            <person name="Kim S."/>
        </authorList>
    </citation>
    <scope>NUCLEOTIDE SEQUENCE</scope>
    <source>
        <strain evidence="2">KCTC 12343</strain>
    </source>
</reference>
<name>A0A411X2Z6_9BURK</name>
<dbReference type="Proteomes" id="UP000628442">
    <property type="component" value="Unassembled WGS sequence"/>
</dbReference>
<dbReference type="EMBL" id="CP036401">
    <property type="protein sequence ID" value="QBI03242.1"/>
    <property type="molecule type" value="Genomic_DNA"/>
</dbReference>
<dbReference type="EMBL" id="BMWV01000025">
    <property type="protein sequence ID" value="GGY69079.1"/>
    <property type="molecule type" value="Genomic_DNA"/>
</dbReference>
<keyword evidence="4" id="KW-1185">Reference proteome</keyword>
<dbReference type="Proteomes" id="UP000292307">
    <property type="component" value="Chromosome"/>
</dbReference>
<dbReference type="AlphaFoldDB" id="A0A411X2Z6"/>
<reference evidence="2" key="1">
    <citation type="journal article" date="2014" name="Int. J. Syst. Evol. Microbiol.">
        <title>Complete genome sequence of Corynebacterium casei LMG S-19264T (=DSM 44701T), isolated from a smear-ripened cheese.</title>
        <authorList>
            <consortium name="US DOE Joint Genome Institute (JGI-PGF)"/>
            <person name="Walter F."/>
            <person name="Albersmeier A."/>
            <person name="Kalinowski J."/>
            <person name="Ruckert C."/>
        </authorList>
    </citation>
    <scope>NUCLEOTIDE SEQUENCE</scope>
    <source>
        <strain evidence="2">KCTC 12343</strain>
    </source>
</reference>
<feature type="domain" description="PD-(D/E)XK nuclease-like" evidence="1">
    <location>
        <begin position="17"/>
        <end position="297"/>
    </location>
</feature>
<protein>
    <recommendedName>
        <fullName evidence="1">PD-(D/E)XK nuclease-like domain-containing protein</fullName>
    </recommendedName>
</protein>
<evidence type="ECO:0000313" key="5">
    <source>
        <dbReference type="Proteomes" id="UP000628442"/>
    </source>
</evidence>
<gene>
    <name evidence="3" type="ORF">EYF70_22235</name>
    <name evidence="2" type="ORF">GCM10007387_58930</name>
</gene>
<dbReference type="InterPro" id="IPR048822">
    <property type="entry name" value="PDDEXK_13"/>
</dbReference>
<dbReference type="Pfam" id="PF20796">
    <property type="entry name" value="PDDEXK_13"/>
    <property type="match status" value="1"/>
</dbReference>
<evidence type="ECO:0000313" key="3">
    <source>
        <dbReference type="EMBL" id="QBI03242.1"/>
    </source>
</evidence>
<dbReference type="OrthoDB" id="1092934at2"/>
<evidence type="ECO:0000259" key="1">
    <source>
        <dbReference type="Pfam" id="PF20796"/>
    </source>
</evidence>
<evidence type="ECO:0000313" key="2">
    <source>
        <dbReference type="EMBL" id="GGY69079.1"/>
    </source>
</evidence>